<evidence type="ECO:0000256" key="3">
    <source>
        <dbReference type="ARBA" id="ARBA00023180"/>
    </source>
</evidence>
<keyword evidence="6" id="KW-1185">Reference proteome</keyword>
<keyword evidence="3" id="KW-0325">Glycoprotein</keyword>
<proteinExistence type="predicted"/>
<gene>
    <name evidence="5" type="ORF">E2986_12542</name>
</gene>
<dbReference type="PANTHER" id="PTHR23199">
    <property type="entry name" value="NEUROTROPHIN 1-RELATED"/>
    <property type="match status" value="1"/>
</dbReference>
<feature type="domain" description="Spaetzle" evidence="4">
    <location>
        <begin position="186"/>
        <end position="279"/>
    </location>
</feature>
<keyword evidence="2" id="KW-1015">Disulfide bond</keyword>
<dbReference type="Pfam" id="PF16077">
    <property type="entry name" value="Spaetzle"/>
    <property type="match status" value="1"/>
</dbReference>
<evidence type="ECO:0000313" key="6">
    <source>
        <dbReference type="Proteomes" id="UP000655588"/>
    </source>
</evidence>
<dbReference type="SUPFAM" id="SSF57501">
    <property type="entry name" value="Cystine-knot cytokines"/>
    <property type="match status" value="1"/>
</dbReference>
<reference evidence="5" key="1">
    <citation type="submission" date="2019-11" db="EMBL/GenBank/DDBJ databases">
        <title>The nuclear and mitochondrial genomes of Frieseomelitta varia - a highly eusocial stingless bee (Meliponini) with a permanently sterile worker caste.</title>
        <authorList>
            <person name="Freitas F.C.P."/>
            <person name="Lourenco A.P."/>
            <person name="Nunes F.M.F."/>
            <person name="Paschoal A.R."/>
            <person name="Abreu F.C.P."/>
            <person name="Barbin F.O."/>
            <person name="Bataglia L."/>
            <person name="Cardoso-Junior C.A.M."/>
            <person name="Cervoni M.S."/>
            <person name="Silva S.R."/>
            <person name="Dalarmi F."/>
            <person name="Del Lama M.A."/>
            <person name="Depintor T.S."/>
            <person name="Ferreira K.M."/>
            <person name="Goria P.S."/>
            <person name="Jaskot M.C."/>
            <person name="Lago D.C."/>
            <person name="Luna-Lucena D."/>
            <person name="Moda L.M."/>
            <person name="Nascimento L."/>
            <person name="Pedrino M."/>
            <person name="Rabico F.O."/>
            <person name="Sanches F.C."/>
            <person name="Santos D.E."/>
            <person name="Santos C.G."/>
            <person name="Vieira J."/>
            <person name="Lopes T.F."/>
            <person name="Barchuk A.R."/>
            <person name="Hartfelder K."/>
            <person name="Simoes Z.L.P."/>
            <person name="Bitondi M.M.G."/>
            <person name="Pinheiro D.G."/>
        </authorList>
    </citation>
    <scope>NUCLEOTIDE SEQUENCE</scope>
    <source>
        <strain evidence="5">USP_RPSP 00005682</strain>
        <tissue evidence="5">Whole individual</tissue>
    </source>
</reference>
<accession>A0A833W9Z3</accession>
<dbReference type="InterPro" id="IPR032104">
    <property type="entry name" value="Spaetzle"/>
</dbReference>
<comment type="caution">
    <text evidence="5">The sequence shown here is derived from an EMBL/GenBank/DDBJ whole genome shotgun (WGS) entry which is preliminary data.</text>
</comment>
<dbReference type="EMBL" id="WNWW01000165">
    <property type="protein sequence ID" value="KAF3429342.1"/>
    <property type="molecule type" value="Genomic_DNA"/>
</dbReference>
<dbReference type="GO" id="GO:0045087">
    <property type="term" value="P:innate immune response"/>
    <property type="evidence" value="ECO:0007669"/>
    <property type="project" value="TreeGrafter"/>
</dbReference>
<dbReference type="Proteomes" id="UP000655588">
    <property type="component" value="Unassembled WGS sequence"/>
</dbReference>
<sequence>MCFCSRSMPDYSEGYDYPAQREGQFHSLPFLPPTQYPVRGHPPLVYGTPSNDTQQNGQPNCQLNCPLFIVSVRSYKYTTPTRRDPFLSDETIPVKLHSTEQRVTSDRPFYMSFGQDQTWWANRWSFVILNSTILELRMIIQFYISTILYVRSSKAPPRTLYENPLLKYSKSNKERNKRQSNPDAIPLCPTETQYITPRAALNNQGNWMYVVNLQDKNRKYSQVVKSEKCTMNVCNGICSVPAGYTSRCQQKFVQKRLVALEGSGNQLYTDVFWFPHGCAFCLRKTNNLATPKLSSTVHRTRLYNKINPEKYICVIFSTVLNKQVFAYGMCVRSATPLEKCVQFSNPESSGLLRDFFDVQYITVRICYR</sequence>
<dbReference type="PANTHER" id="PTHR23199:SF16">
    <property type="entry name" value="PROTEIN SPAETZLE 5"/>
    <property type="match status" value="1"/>
</dbReference>
<dbReference type="InterPro" id="IPR052444">
    <property type="entry name" value="Spz/Toll_ligand-like"/>
</dbReference>
<organism evidence="5 6">
    <name type="scientific">Frieseomelitta varia</name>
    <dbReference type="NCBI Taxonomy" id="561572"/>
    <lineage>
        <taxon>Eukaryota</taxon>
        <taxon>Metazoa</taxon>
        <taxon>Ecdysozoa</taxon>
        <taxon>Arthropoda</taxon>
        <taxon>Hexapoda</taxon>
        <taxon>Insecta</taxon>
        <taxon>Pterygota</taxon>
        <taxon>Neoptera</taxon>
        <taxon>Endopterygota</taxon>
        <taxon>Hymenoptera</taxon>
        <taxon>Apocrita</taxon>
        <taxon>Aculeata</taxon>
        <taxon>Apoidea</taxon>
        <taxon>Anthophila</taxon>
        <taxon>Apidae</taxon>
        <taxon>Frieseomelitta</taxon>
    </lineage>
</organism>
<dbReference type="GO" id="GO:0005615">
    <property type="term" value="C:extracellular space"/>
    <property type="evidence" value="ECO:0007669"/>
    <property type="project" value="UniProtKB-ARBA"/>
</dbReference>
<dbReference type="GO" id="GO:0005121">
    <property type="term" value="F:Toll binding"/>
    <property type="evidence" value="ECO:0007669"/>
    <property type="project" value="TreeGrafter"/>
</dbReference>
<evidence type="ECO:0000256" key="1">
    <source>
        <dbReference type="ARBA" id="ARBA00022729"/>
    </source>
</evidence>
<dbReference type="GO" id="GO:0008083">
    <property type="term" value="F:growth factor activity"/>
    <property type="evidence" value="ECO:0007669"/>
    <property type="project" value="TreeGrafter"/>
</dbReference>
<dbReference type="GO" id="GO:0021556">
    <property type="term" value="P:central nervous system formation"/>
    <property type="evidence" value="ECO:0007669"/>
    <property type="project" value="TreeGrafter"/>
</dbReference>
<protein>
    <recommendedName>
        <fullName evidence="4">Spaetzle domain-containing protein</fullName>
    </recommendedName>
</protein>
<dbReference type="Gene3D" id="2.10.90.10">
    <property type="entry name" value="Cystine-knot cytokines"/>
    <property type="match status" value="1"/>
</dbReference>
<evidence type="ECO:0000313" key="5">
    <source>
        <dbReference type="EMBL" id="KAF3429342.1"/>
    </source>
</evidence>
<evidence type="ECO:0000256" key="2">
    <source>
        <dbReference type="ARBA" id="ARBA00023157"/>
    </source>
</evidence>
<keyword evidence="1" id="KW-0732">Signal</keyword>
<dbReference type="AlphaFoldDB" id="A0A833W9Z3"/>
<name>A0A833W9Z3_9HYME</name>
<dbReference type="InterPro" id="IPR029034">
    <property type="entry name" value="Cystine-knot_cytokine"/>
</dbReference>
<evidence type="ECO:0000259" key="4">
    <source>
        <dbReference type="Pfam" id="PF16077"/>
    </source>
</evidence>